<dbReference type="GO" id="GO:0005576">
    <property type="term" value="C:extracellular region"/>
    <property type="evidence" value="ECO:0007669"/>
    <property type="project" value="UniProtKB-SubCell"/>
</dbReference>
<evidence type="ECO:0000313" key="5">
    <source>
        <dbReference type="EMBL" id="KAL3657025.1"/>
    </source>
</evidence>
<evidence type="ECO:0000313" key="6">
    <source>
        <dbReference type="Proteomes" id="UP001632037"/>
    </source>
</evidence>
<dbReference type="InterPro" id="IPR045379">
    <property type="entry name" value="Crinkler_N"/>
</dbReference>
<accession>A0ABD3EVG9</accession>
<gene>
    <name evidence="5" type="ORF">V7S43_018073</name>
</gene>
<feature type="domain" description="Crinkler effector protein N-terminal" evidence="4">
    <location>
        <begin position="15"/>
        <end position="109"/>
    </location>
</feature>
<proteinExistence type="predicted"/>
<comment type="subcellular location">
    <subcellularLocation>
        <location evidence="1">Host cell</location>
    </subcellularLocation>
    <subcellularLocation>
        <location evidence="2">Secreted</location>
    </subcellularLocation>
</comment>
<keyword evidence="6" id="KW-1185">Reference proteome</keyword>
<dbReference type="EMBL" id="JBIMZQ010000070">
    <property type="protein sequence ID" value="KAL3657025.1"/>
    <property type="molecule type" value="Genomic_DNA"/>
</dbReference>
<organism evidence="5 6">
    <name type="scientific">Phytophthora oleae</name>
    <dbReference type="NCBI Taxonomy" id="2107226"/>
    <lineage>
        <taxon>Eukaryota</taxon>
        <taxon>Sar</taxon>
        <taxon>Stramenopiles</taxon>
        <taxon>Oomycota</taxon>
        <taxon>Peronosporomycetes</taxon>
        <taxon>Peronosporales</taxon>
        <taxon>Peronosporaceae</taxon>
        <taxon>Phytophthora</taxon>
    </lineage>
</organism>
<evidence type="ECO:0000256" key="3">
    <source>
        <dbReference type="ARBA" id="ARBA00022525"/>
    </source>
</evidence>
<evidence type="ECO:0000256" key="1">
    <source>
        <dbReference type="ARBA" id="ARBA00004340"/>
    </source>
</evidence>
<reference evidence="5 6" key="1">
    <citation type="submission" date="2024-09" db="EMBL/GenBank/DDBJ databases">
        <title>Genome sequencing and assembly of Phytophthora oleae, isolate VK10A, causative agent of rot of olive drupes.</title>
        <authorList>
            <person name="Conti Taguali S."/>
            <person name="Riolo M."/>
            <person name="La Spada F."/>
            <person name="Cacciola S.O."/>
            <person name="Dionisio G."/>
        </authorList>
    </citation>
    <scope>NUCLEOTIDE SEQUENCE [LARGE SCALE GENOMIC DNA]</scope>
    <source>
        <strain evidence="5 6">VK10A</strain>
    </source>
</reference>
<dbReference type="AlphaFoldDB" id="A0ABD3EVG9"/>
<comment type="caution">
    <text evidence="5">The sequence shown here is derived from an EMBL/GenBank/DDBJ whole genome shotgun (WGS) entry which is preliminary data.</text>
</comment>
<protein>
    <recommendedName>
        <fullName evidence="4">Crinkler effector protein N-terminal domain-containing protein</fullName>
    </recommendedName>
</protein>
<evidence type="ECO:0000259" key="4">
    <source>
        <dbReference type="Pfam" id="PF20147"/>
    </source>
</evidence>
<keyword evidence="3" id="KW-0964">Secreted</keyword>
<sequence length="130" mass="14684">MRLEDLKVRGQTPREANNPLDVVIGLDQSVGDLKEAIHREKTYRFPADKLQLFLAKKKSGKWLTEDEAAAVRDVPKSFKPMKTTSYLKNCENFGWNFQSGENQIHILVVLPMGPGGSDVVWNGKRGSNVW</sequence>
<dbReference type="GO" id="GO:0043657">
    <property type="term" value="C:host cell"/>
    <property type="evidence" value="ECO:0007669"/>
    <property type="project" value="UniProtKB-SubCell"/>
</dbReference>
<dbReference type="Proteomes" id="UP001632037">
    <property type="component" value="Unassembled WGS sequence"/>
</dbReference>
<name>A0ABD3EVG9_9STRA</name>
<evidence type="ECO:0000256" key="2">
    <source>
        <dbReference type="ARBA" id="ARBA00004613"/>
    </source>
</evidence>
<dbReference type="Pfam" id="PF20147">
    <property type="entry name" value="Crinkler"/>
    <property type="match status" value="1"/>
</dbReference>